<evidence type="ECO:0000313" key="3">
    <source>
        <dbReference type="Proteomes" id="UP001500962"/>
    </source>
</evidence>
<feature type="region of interest" description="Disordered" evidence="1">
    <location>
        <begin position="64"/>
        <end position="84"/>
    </location>
</feature>
<gene>
    <name evidence="2" type="ORF">GCM10008985_09420</name>
</gene>
<dbReference type="EMBL" id="BAAADN010000017">
    <property type="protein sequence ID" value="GAA0455661.1"/>
    <property type="molecule type" value="Genomic_DNA"/>
</dbReference>
<reference evidence="2" key="2">
    <citation type="submission" date="2023-12" db="EMBL/GenBank/DDBJ databases">
        <authorList>
            <person name="Sun Q."/>
            <person name="Inoue M."/>
        </authorList>
    </citation>
    <scope>NUCLEOTIDE SEQUENCE</scope>
    <source>
        <strain evidence="2">JCM 12289</strain>
    </source>
</reference>
<dbReference type="Proteomes" id="UP001500962">
    <property type="component" value="Unassembled WGS sequence"/>
</dbReference>
<sequence length="128" mass="14181">MILDSTFIHDLIRKDNAAINHLTGLSEAGTLVALSALTVFEVGVGLRGENAQYRDGSTQRLRTSRWSRSVERRTPGVGHPVDLRDRGERIGAREMLIAGTALGSSDPRVFTRNVDEFERVEGLDVENY</sequence>
<dbReference type="SUPFAM" id="SSF88723">
    <property type="entry name" value="PIN domain-like"/>
    <property type="match status" value="1"/>
</dbReference>
<proteinExistence type="predicted"/>
<dbReference type="InterPro" id="IPR029060">
    <property type="entry name" value="PIN-like_dom_sf"/>
</dbReference>
<evidence type="ECO:0000313" key="2">
    <source>
        <dbReference type="EMBL" id="GAA0455661.1"/>
    </source>
</evidence>
<organism evidence="2 3">
    <name type="scientific">Halococcus dombrowskii</name>
    <dbReference type="NCBI Taxonomy" id="179637"/>
    <lineage>
        <taxon>Archaea</taxon>
        <taxon>Methanobacteriati</taxon>
        <taxon>Methanobacteriota</taxon>
        <taxon>Stenosarchaea group</taxon>
        <taxon>Halobacteria</taxon>
        <taxon>Halobacteriales</taxon>
        <taxon>Halococcaceae</taxon>
        <taxon>Halococcus</taxon>
    </lineage>
</organism>
<reference evidence="2" key="1">
    <citation type="journal article" date="2014" name="Int. J. Syst. Evol. Microbiol.">
        <title>Complete genome sequence of Corynebacterium casei LMG S-19264T (=DSM 44701T), isolated from a smear-ripened cheese.</title>
        <authorList>
            <consortium name="US DOE Joint Genome Institute (JGI-PGF)"/>
            <person name="Walter F."/>
            <person name="Albersmeier A."/>
            <person name="Kalinowski J."/>
            <person name="Ruckert C."/>
        </authorList>
    </citation>
    <scope>NUCLEOTIDE SEQUENCE</scope>
    <source>
        <strain evidence="2">JCM 12289</strain>
    </source>
</reference>
<dbReference type="AlphaFoldDB" id="A0AAV3SDU7"/>
<dbReference type="Gene3D" id="3.40.50.1010">
    <property type="entry name" value="5'-nuclease"/>
    <property type="match status" value="1"/>
</dbReference>
<evidence type="ECO:0000256" key="1">
    <source>
        <dbReference type="SAM" id="MobiDB-lite"/>
    </source>
</evidence>
<protein>
    <submittedName>
        <fullName evidence="2">Uncharacterized protein</fullName>
    </submittedName>
</protein>
<accession>A0AAV3SDU7</accession>
<name>A0AAV3SDU7_HALDO</name>
<comment type="caution">
    <text evidence="2">The sequence shown here is derived from an EMBL/GenBank/DDBJ whole genome shotgun (WGS) entry which is preliminary data.</text>
</comment>